<dbReference type="Gene3D" id="3.40.720.10">
    <property type="entry name" value="Alkaline Phosphatase, subunit A"/>
    <property type="match status" value="1"/>
</dbReference>
<dbReference type="STRING" id="497964.CfE428DRAFT_1586"/>
<name>B4CWX3_9BACT</name>
<dbReference type="EMBL" id="ABVL01000003">
    <property type="protein sequence ID" value="EDY21293.1"/>
    <property type="molecule type" value="Genomic_DNA"/>
</dbReference>
<dbReference type="InterPro" id="IPR017850">
    <property type="entry name" value="Alkaline_phosphatase_core_sf"/>
</dbReference>
<reference evidence="1 2" key="1">
    <citation type="journal article" date="2011" name="J. Bacteriol.">
        <title>Genome sequence of Chthoniobacter flavus Ellin428, an aerobic heterotrophic soil bacterium.</title>
        <authorList>
            <person name="Kant R."/>
            <person name="van Passel M.W."/>
            <person name="Palva A."/>
            <person name="Lucas S."/>
            <person name="Lapidus A."/>
            <person name="Glavina Del Rio T."/>
            <person name="Dalin E."/>
            <person name="Tice H."/>
            <person name="Bruce D."/>
            <person name="Goodwin L."/>
            <person name="Pitluck S."/>
            <person name="Larimer F.W."/>
            <person name="Land M.L."/>
            <person name="Hauser L."/>
            <person name="Sangwan P."/>
            <person name="de Vos W.M."/>
            <person name="Janssen P.H."/>
            <person name="Smidt H."/>
        </authorList>
    </citation>
    <scope>NUCLEOTIDE SEQUENCE [LARGE SCALE GENOMIC DNA]</scope>
    <source>
        <strain evidence="1 2">Ellin428</strain>
    </source>
</reference>
<evidence type="ECO:0000313" key="1">
    <source>
        <dbReference type="EMBL" id="EDY21293.1"/>
    </source>
</evidence>
<accession>B4CWX3</accession>
<gene>
    <name evidence="1" type="ORF">CfE428DRAFT_1586</name>
</gene>
<dbReference type="PANTHER" id="PTHR43737">
    <property type="entry name" value="BLL7424 PROTEIN"/>
    <property type="match status" value="1"/>
</dbReference>
<dbReference type="NCBIfam" id="TIGR01409">
    <property type="entry name" value="TAT_signal_seq"/>
    <property type="match status" value="1"/>
</dbReference>
<dbReference type="RefSeq" id="WP_006978912.1">
    <property type="nucleotide sequence ID" value="NZ_ABVL01000003.1"/>
</dbReference>
<comment type="caution">
    <text evidence="1">The sequence shown here is derived from an EMBL/GenBank/DDBJ whole genome shotgun (WGS) entry which is preliminary data.</text>
</comment>
<sequence precursor="true">MNSINRRDFLTRASLAAGALALPRIGSAAPEIPLGKAEHCVFIWLGGGMSQIDTFDAKPIRGDGKKKAGCYYDVIDTAIPGATFCEHLPKLAKMADRLIPIRTVNHNVIDEHAAATNRMHTGRAPSGSVVYPSIGSIIAHERKSAAEGVPAYVLMGYPSATRGPGFLGPKDGYVYLTDTASGPAGLTRAPDIDDARAARRQGLLETVSEDYLGHISDPTPREYDEAIAQGFSLQKGDFMKAFHLNEEPDSLRAAYGDEFGQRCLLARRLVQRGVRFMEVGFNLNFVNGAGWDSHNAAQRELYMLIDGLDRVVSTFINDLEANKLLDKTLIVIASEFGRPAHFDSGGGRGHHGKSFSVILAGGGLRTGQCIGTTDELAMNVTADPVSVPDLFATIIAAMGVNPGKNIMHGERPIPVTDKGTPIAKVFV</sequence>
<protein>
    <recommendedName>
        <fullName evidence="3">DUF1501 domain-containing protein</fullName>
    </recommendedName>
</protein>
<dbReference type="InterPro" id="IPR019546">
    <property type="entry name" value="TAT_signal_bac_arc"/>
</dbReference>
<dbReference type="InterPro" id="IPR006311">
    <property type="entry name" value="TAT_signal"/>
</dbReference>
<proteinExistence type="predicted"/>
<evidence type="ECO:0000313" key="2">
    <source>
        <dbReference type="Proteomes" id="UP000005824"/>
    </source>
</evidence>
<dbReference type="AlphaFoldDB" id="B4CWX3"/>
<evidence type="ECO:0008006" key="3">
    <source>
        <dbReference type="Google" id="ProtNLM"/>
    </source>
</evidence>
<dbReference type="SUPFAM" id="SSF53649">
    <property type="entry name" value="Alkaline phosphatase-like"/>
    <property type="match status" value="1"/>
</dbReference>
<dbReference type="InParanoid" id="B4CWX3"/>
<dbReference type="Pfam" id="PF07394">
    <property type="entry name" value="DUF1501"/>
    <property type="match status" value="1"/>
</dbReference>
<dbReference type="PROSITE" id="PS51318">
    <property type="entry name" value="TAT"/>
    <property type="match status" value="1"/>
</dbReference>
<organism evidence="1 2">
    <name type="scientific">Chthoniobacter flavus Ellin428</name>
    <dbReference type="NCBI Taxonomy" id="497964"/>
    <lineage>
        <taxon>Bacteria</taxon>
        <taxon>Pseudomonadati</taxon>
        <taxon>Verrucomicrobiota</taxon>
        <taxon>Spartobacteria</taxon>
        <taxon>Chthoniobacterales</taxon>
        <taxon>Chthoniobacteraceae</taxon>
        <taxon>Chthoniobacter</taxon>
    </lineage>
</organism>
<dbReference type="eggNOG" id="COG3119">
    <property type="taxonomic scope" value="Bacteria"/>
</dbReference>
<dbReference type="PANTHER" id="PTHR43737:SF1">
    <property type="entry name" value="DUF1501 DOMAIN-CONTAINING PROTEIN"/>
    <property type="match status" value="1"/>
</dbReference>
<keyword evidence="2" id="KW-1185">Reference proteome</keyword>
<dbReference type="Proteomes" id="UP000005824">
    <property type="component" value="Unassembled WGS sequence"/>
</dbReference>
<dbReference type="InterPro" id="IPR010869">
    <property type="entry name" value="DUF1501"/>
</dbReference>